<dbReference type="NCBIfam" id="TIGR00096">
    <property type="entry name" value="16S rRNA (cytidine(1402)-2'-O)-methyltransferase"/>
    <property type="match status" value="1"/>
</dbReference>
<dbReference type="PIRSF" id="PIRSF005917">
    <property type="entry name" value="MTase_YraL"/>
    <property type="match status" value="1"/>
</dbReference>
<dbReference type="AlphaFoldDB" id="A0A0N0MG81"/>
<evidence type="ECO:0000313" key="11">
    <source>
        <dbReference type="Proteomes" id="UP000031553"/>
    </source>
</evidence>
<reference evidence="10 11" key="1">
    <citation type="submission" date="2015-07" db="EMBL/GenBank/DDBJ databases">
        <title>Draft Genome Sequence of Komagataeibacter intermedius Strain AF2, Isolated from Kombucha Tea.</title>
        <authorList>
            <person name="Santos R.A."/>
            <person name="Berretta A.A."/>
            <person name="Barud H.S."/>
            <person name="Ribeiro S.J."/>
            <person name="Gonzalez-Garcia L.N."/>
            <person name="Zucchi T.D."/>
            <person name="Goldman G.H."/>
            <person name="Riano-Pachon D.M."/>
        </authorList>
    </citation>
    <scope>NUCLEOTIDE SEQUENCE [LARGE SCALE GENOMIC DNA]</scope>
    <source>
        <strain evidence="10 11">AF2</strain>
    </source>
</reference>
<comment type="function">
    <text evidence="6">Catalyzes the 2'-O-methylation of the ribose of cytidine 1402 (C1402) in 16S rRNA.</text>
</comment>
<dbReference type="GO" id="GO:0005737">
    <property type="term" value="C:cytoplasm"/>
    <property type="evidence" value="ECO:0007669"/>
    <property type="project" value="UniProtKB-SubCell"/>
</dbReference>
<dbReference type="InterPro" id="IPR014776">
    <property type="entry name" value="4pyrrole_Mease_sub2"/>
</dbReference>
<evidence type="ECO:0000259" key="9">
    <source>
        <dbReference type="Pfam" id="PF23016"/>
    </source>
</evidence>
<dbReference type="InterPro" id="IPR035996">
    <property type="entry name" value="4pyrrol_Methylase_sf"/>
</dbReference>
<name>A0A0N0MG81_9PROT</name>
<comment type="similarity">
    <text evidence="6">Belongs to the methyltransferase superfamily. RsmI family.</text>
</comment>
<dbReference type="EC" id="2.1.1.198" evidence="6"/>
<dbReference type="EMBL" id="JUFX02000035">
    <property type="protein sequence ID" value="KPH88443.1"/>
    <property type="molecule type" value="Genomic_DNA"/>
</dbReference>
<dbReference type="Proteomes" id="UP000031553">
    <property type="component" value="Unassembled WGS sequence"/>
</dbReference>
<keyword evidence="3 6" id="KW-0489">Methyltransferase</keyword>
<sequence length="332" mass="35493">MSDASSSSPSKSQHAAEHPTDIPPITVHSGETPLRHAGNVDETIAVLHRDGELILVSTPIGNLGDMSRRAVETLQSVDLILCEDTRTSARLLREYGIHTRTRPLHDHNEDRQIPALLDALDAGQRIAVISDAGTPLMSDPGYRLVRAVVAAGGHVTAVPGPNAAVMALTLSGLPPHPFMFSGFLPPREAARREVLARLHAAECAGLSATLIWHEAPHRLAEMLATLADVMGGDRHAAVARELTKRFEEVRRGTVAELAAHYAENPARGEITVVLGPPLHDDSTATDLDTQLREALRTLSVKDAAALVAGITSLPRRTVYARALELARGPQGS</sequence>
<dbReference type="InterPro" id="IPR014777">
    <property type="entry name" value="4pyrrole_Mease_sub1"/>
</dbReference>
<evidence type="ECO:0000256" key="4">
    <source>
        <dbReference type="ARBA" id="ARBA00022679"/>
    </source>
</evidence>
<keyword evidence="4 6" id="KW-0808">Transferase</keyword>
<dbReference type="InterPro" id="IPR053910">
    <property type="entry name" value="RsmI_HTH"/>
</dbReference>
<feature type="domain" description="RsmI HTH" evidence="9">
    <location>
        <begin position="283"/>
        <end position="325"/>
    </location>
</feature>
<comment type="subcellular location">
    <subcellularLocation>
        <location evidence="6">Cytoplasm</location>
    </subcellularLocation>
</comment>
<organism evidence="10 11">
    <name type="scientific">Komagataeibacter intermedius AF2</name>
    <dbReference type="NCBI Taxonomy" id="1458464"/>
    <lineage>
        <taxon>Bacteria</taxon>
        <taxon>Pseudomonadati</taxon>
        <taxon>Pseudomonadota</taxon>
        <taxon>Alphaproteobacteria</taxon>
        <taxon>Acetobacterales</taxon>
        <taxon>Acetobacteraceae</taxon>
        <taxon>Komagataeibacter</taxon>
    </lineage>
</organism>
<dbReference type="SUPFAM" id="SSF53790">
    <property type="entry name" value="Tetrapyrrole methylase"/>
    <property type="match status" value="1"/>
</dbReference>
<comment type="catalytic activity">
    <reaction evidence="6">
        <text>cytidine(1402) in 16S rRNA + S-adenosyl-L-methionine = 2'-O-methylcytidine(1402) in 16S rRNA + S-adenosyl-L-homocysteine + H(+)</text>
        <dbReference type="Rhea" id="RHEA:42924"/>
        <dbReference type="Rhea" id="RHEA-COMP:10285"/>
        <dbReference type="Rhea" id="RHEA-COMP:10286"/>
        <dbReference type="ChEBI" id="CHEBI:15378"/>
        <dbReference type="ChEBI" id="CHEBI:57856"/>
        <dbReference type="ChEBI" id="CHEBI:59789"/>
        <dbReference type="ChEBI" id="CHEBI:74495"/>
        <dbReference type="ChEBI" id="CHEBI:82748"/>
        <dbReference type="EC" id="2.1.1.198"/>
    </reaction>
</comment>
<feature type="domain" description="Tetrapyrrole methylase" evidence="8">
    <location>
        <begin position="53"/>
        <end position="258"/>
    </location>
</feature>
<dbReference type="HAMAP" id="MF_01877">
    <property type="entry name" value="16SrRNA_methyltr_I"/>
    <property type="match status" value="1"/>
</dbReference>
<evidence type="ECO:0000256" key="3">
    <source>
        <dbReference type="ARBA" id="ARBA00022603"/>
    </source>
</evidence>
<protein>
    <recommendedName>
        <fullName evidence="6">Ribosomal RNA small subunit methyltransferase I</fullName>
        <ecNumber evidence="6">2.1.1.198</ecNumber>
    </recommendedName>
    <alternativeName>
        <fullName evidence="6">16S rRNA 2'-O-ribose C1402 methyltransferase</fullName>
    </alternativeName>
    <alternativeName>
        <fullName evidence="6">rRNA (cytidine-2'-O-)-methyltransferase RsmI</fullName>
    </alternativeName>
</protein>
<evidence type="ECO:0000256" key="2">
    <source>
        <dbReference type="ARBA" id="ARBA00022552"/>
    </source>
</evidence>
<dbReference type="FunFam" id="3.30.950.10:FF:000002">
    <property type="entry name" value="Ribosomal RNA small subunit methyltransferase I"/>
    <property type="match status" value="1"/>
</dbReference>
<keyword evidence="1 6" id="KW-0963">Cytoplasm</keyword>
<feature type="compositionally biased region" description="Low complexity" evidence="7">
    <location>
        <begin position="1"/>
        <end position="12"/>
    </location>
</feature>
<evidence type="ECO:0000313" key="10">
    <source>
        <dbReference type="EMBL" id="KPH88443.1"/>
    </source>
</evidence>
<dbReference type="PANTHER" id="PTHR46111:SF1">
    <property type="entry name" value="RIBOSOMAL RNA SMALL SUBUNIT METHYLTRANSFERASE I"/>
    <property type="match status" value="1"/>
</dbReference>
<dbReference type="Pfam" id="PF00590">
    <property type="entry name" value="TP_methylase"/>
    <property type="match status" value="1"/>
</dbReference>
<dbReference type="FunFam" id="3.40.1010.10:FF:000007">
    <property type="entry name" value="Ribosomal RNA small subunit methyltransferase I"/>
    <property type="match status" value="1"/>
</dbReference>
<evidence type="ECO:0000256" key="6">
    <source>
        <dbReference type="HAMAP-Rule" id="MF_01877"/>
    </source>
</evidence>
<evidence type="ECO:0000256" key="1">
    <source>
        <dbReference type="ARBA" id="ARBA00022490"/>
    </source>
</evidence>
<dbReference type="InterPro" id="IPR000878">
    <property type="entry name" value="4pyrrol_Mease"/>
</dbReference>
<dbReference type="Pfam" id="PF23016">
    <property type="entry name" value="RsmI_C"/>
    <property type="match status" value="1"/>
</dbReference>
<keyword evidence="2 6" id="KW-0698">rRNA processing</keyword>
<gene>
    <name evidence="6" type="primary">rsmI</name>
    <name evidence="10" type="ORF">GLUCOINTEAF2_0201644</name>
</gene>
<dbReference type="InterPro" id="IPR008189">
    <property type="entry name" value="rRNA_ssu_MeTfrase_I"/>
</dbReference>
<accession>A0A0N0MG81</accession>
<proteinExistence type="inferred from homology"/>
<comment type="caution">
    <text evidence="10">The sequence shown here is derived from an EMBL/GenBank/DDBJ whole genome shotgun (WGS) entry which is preliminary data.</text>
</comment>
<evidence type="ECO:0000256" key="5">
    <source>
        <dbReference type="ARBA" id="ARBA00022691"/>
    </source>
</evidence>
<keyword evidence="5 6" id="KW-0949">S-adenosyl-L-methionine</keyword>
<dbReference type="Gene3D" id="3.40.1010.10">
    <property type="entry name" value="Cobalt-precorrin-4 Transmethylase, Domain 1"/>
    <property type="match status" value="1"/>
</dbReference>
<feature type="region of interest" description="Disordered" evidence="7">
    <location>
        <begin position="1"/>
        <end position="35"/>
    </location>
</feature>
<dbReference type="GO" id="GO:0070677">
    <property type="term" value="F:rRNA (cytosine-2'-O-)-methyltransferase activity"/>
    <property type="evidence" value="ECO:0007669"/>
    <property type="project" value="UniProtKB-UniRule"/>
</dbReference>
<evidence type="ECO:0000259" key="8">
    <source>
        <dbReference type="Pfam" id="PF00590"/>
    </source>
</evidence>
<evidence type="ECO:0000256" key="7">
    <source>
        <dbReference type="SAM" id="MobiDB-lite"/>
    </source>
</evidence>
<dbReference type="PANTHER" id="PTHR46111">
    <property type="entry name" value="RIBOSOMAL RNA SMALL SUBUNIT METHYLTRANSFERASE I"/>
    <property type="match status" value="1"/>
</dbReference>
<dbReference type="Gene3D" id="3.30.950.10">
    <property type="entry name" value="Methyltransferase, Cobalt-precorrin-4 Transmethylase, Domain 2"/>
    <property type="match status" value="1"/>
</dbReference>
<dbReference type="RefSeq" id="WP_264996863.1">
    <property type="nucleotide sequence ID" value="NZ_JUFX02000035.1"/>
</dbReference>
<dbReference type="CDD" id="cd11648">
    <property type="entry name" value="RsmI"/>
    <property type="match status" value="1"/>
</dbReference>